<comment type="caution">
    <text evidence="1">The sequence shown here is derived from an EMBL/GenBank/DDBJ whole genome shotgun (WGS) entry which is preliminary data.</text>
</comment>
<evidence type="ECO:0000313" key="1">
    <source>
        <dbReference type="EMBL" id="PRT68693.1"/>
    </source>
</evidence>
<gene>
    <name evidence="1" type="ORF">C6A27_09410</name>
</gene>
<dbReference type="AlphaFoldDB" id="A0A2T0FY28"/>
<sequence>MKEKFDEFLKIAKELNGIGITPLLMGSLGLEQVTGHDWQARDIDIHVPGDPRGWDAPDEVRIYDFKKIETIMNRLGYQLVDLHEHEFQKGNLSIEFGSMNTLENFAGIPLDELVKHETAGVIYFLPDAEQYLKIYTASSQDSYRNDQNNDKDFVKIAYLEKMLKK</sequence>
<accession>A0A2T0FY28</accession>
<organism evidence="1 2">
    <name type="scientific">Streptococcus anginosus</name>
    <dbReference type="NCBI Taxonomy" id="1328"/>
    <lineage>
        <taxon>Bacteria</taxon>
        <taxon>Bacillati</taxon>
        <taxon>Bacillota</taxon>
        <taxon>Bacilli</taxon>
        <taxon>Lactobacillales</taxon>
        <taxon>Streptococcaceae</taxon>
        <taxon>Streptococcus</taxon>
        <taxon>Streptococcus anginosus group</taxon>
    </lineage>
</organism>
<dbReference type="RefSeq" id="WP_003024475.1">
    <property type="nucleotide sequence ID" value="NZ_CABKPH010000001.1"/>
</dbReference>
<protein>
    <submittedName>
        <fullName evidence="1">Phosphoribosylanthranilate isomerase</fullName>
    </submittedName>
</protein>
<dbReference type="EMBL" id="PVSZ01000021">
    <property type="protein sequence ID" value="PRT68693.1"/>
    <property type="molecule type" value="Genomic_DNA"/>
</dbReference>
<proteinExistence type="predicted"/>
<reference evidence="1 2" key="1">
    <citation type="journal article" date="1993" name="J. Dent. Res.">
        <title>The isolation and characterization of milleri group streptococci from dental periapical abscesses.</title>
        <authorList>
            <person name="Fisher L.E."/>
            <person name="Russell R.R."/>
        </authorList>
    </citation>
    <scope>NUCLEOTIDE SEQUENCE [LARGE SCALE GENOMIC DNA]</scope>
    <source>
        <strain evidence="1 2">OUP21</strain>
    </source>
</reference>
<evidence type="ECO:0000313" key="2">
    <source>
        <dbReference type="Proteomes" id="UP000238573"/>
    </source>
</evidence>
<name>A0A2T0FY28_STRAP</name>
<keyword evidence="1" id="KW-0413">Isomerase</keyword>
<dbReference type="GO" id="GO:0016853">
    <property type="term" value="F:isomerase activity"/>
    <property type="evidence" value="ECO:0007669"/>
    <property type="project" value="UniProtKB-KW"/>
</dbReference>
<dbReference type="Proteomes" id="UP000238573">
    <property type="component" value="Unassembled WGS sequence"/>
</dbReference>